<keyword evidence="3" id="KW-1185">Reference proteome</keyword>
<feature type="compositionally biased region" description="Basic residues" evidence="1">
    <location>
        <begin position="1"/>
        <end position="10"/>
    </location>
</feature>
<dbReference type="RefSeq" id="XP_049147243.1">
    <property type="nucleotide sequence ID" value="XM_049290098.1"/>
</dbReference>
<accession>A0A9Q8SZP4</accession>
<dbReference type="Proteomes" id="UP000830671">
    <property type="component" value="Chromosome 5"/>
</dbReference>
<proteinExistence type="predicted"/>
<evidence type="ECO:0000313" key="3">
    <source>
        <dbReference type="Proteomes" id="UP000830671"/>
    </source>
</evidence>
<protein>
    <submittedName>
        <fullName evidence="2">Uncharacterized protein</fullName>
    </submittedName>
</protein>
<evidence type="ECO:0000256" key="1">
    <source>
        <dbReference type="SAM" id="MobiDB-lite"/>
    </source>
</evidence>
<evidence type="ECO:0000313" key="2">
    <source>
        <dbReference type="EMBL" id="UQC85631.1"/>
    </source>
</evidence>
<organism evidence="2 3">
    <name type="scientific">Colletotrichum lupini</name>
    <dbReference type="NCBI Taxonomy" id="145971"/>
    <lineage>
        <taxon>Eukaryota</taxon>
        <taxon>Fungi</taxon>
        <taxon>Dikarya</taxon>
        <taxon>Ascomycota</taxon>
        <taxon>Pezizomycotina</taxon>
        <taxon>Sordariomycetes</taxon>
        <taxon>Hypocreomycetidae</taxon>
        <taxon>Glomerellales</taxon>
        <taxon>Glomerellaceae</taxon>
        <taxon>Colletotrichum</taxon>
        <taxon>Colletotrichum acutatum species complex</taxon>
    </lineage>
</organism>
<feature type="region of interest" description="Disordered" evidence="1">
    <location>
        <begin position="1"/>
        <end position="21"/>
    </location>
</feature>
<reference evidence="2" key="1">
    <citation type="journal article" date="2021" name="Mol. Plant Microbe Interact.">
        <title>Complete Genome Sequence of the Plant-Pathogenic Fungus Colletotrichum lupini.</title>
        <authorList>
            <person name="Baroncelli R."/>
            <person name="Pensec F."/>
            <person name="Da Lio D."/>
            <person name="Boufleur T."/>
            <person name="Vicente I."/>
            <person name="Sarrocco S."/>
            <person name="Picot A."/>
            <person name="Baraldi E."/>
            <person name="Sukno S."/>
            <person name="Thon M."/>
            <person name="Le Floch G."/>
        </authorList>
    </citation>
    <scope>NUCLEOTIDE SEQUENCE</scope>
    <source>
        <strain evidence="2">IMI 504893</strain>
    </source>
</reference>
<dbReference type="AlphaFoldDB" id="A0A9Q8SZP4"/>
<name>A0A9Q8SZP4_9PEZI</name>
<dbReference type="GeneID" id="73345108"/>
<dbReference type="KEGG" id="clup:CLUP02_11130"/>
<dbReference type="EMBL" id="CP019477">
    <property type="protein sequence ID" value="UQC85631.1"/>
    <property type="molecule type" value="Genomic_DNA"/>
</dbReference>
<gene>
    <name evidence="2" type="ORF">CLUP02_11130</name>
</gene>
<feature type="compositionally biased region" description="Basic and acidic residues" evidence="1">
    <location>
        <begin position="11"/>
        <end position="21"/>
    </location>
</feature>
<sequence length="78" mass="8980">MPFRRTPRSRNRSDWFPSRERRPNHGLYGHLAGGGGGRLRIWVFQALPPHQRKRPPFLRRFPLLLSSGALSGLQPIVV</sequence>